<feature type="chain" id="PRO_5038376309" evidence="1">
    <location>
        <begin position="31"/>
        <end position="496"/>
    </location>
</feature>
<keyword evidence="4" id="KW-1185">Reference proteome</keyword>
<dbReference type="Pfam" id="PF08237">
    <property type="entry name" value="PE-PPE"/>
    <property type="match status" value="1"/>
</dbReference>
<dbReference type="InterPro" id="IPR029058">
    <property type="entry name" value="AB_hydrolase_fold"/>
</dbReference>
<reference evidence="3 4" key="1">
    <citation type="submission" date="2016-01" db="EMBL/GenBank/DDBJ databases">
        <title>The new phylogeny of the genus Mycobacterium.</title>
        <authorList>
            <person name="Tarcisio F."/>
            <person name="Conor M."/>
            <person name="Antonella G."/>
            <person name="Elisabetta G."/>
            <person name="Giulia F.S."/>
            <person name="Sara T."/>
            <person name="Anna F."/>
            <person name="Clotilde B."/>
            <person name="Roberto B."/>
            <person name="Veronica D.S."/>
            <person name="Fabio R."/>
            <person name="Monica P."/>
            <person name="Olivier J."/>
            <person name="Enrico T."/>
            <person name="Nicola S."/>
        </authorList>
    </citation>
    <scope>NUCLEOTIDE SEQUENCE [LARGE SCALE GENOMIC DNA]</scope>
    <source>
        <strain evidence="3 4">DSM 44164</strain>
    </source>
</reference>
<accession>A0A1X1Z8Z0</accession>
<gene>
    <name evidence="3" type="ORF">AWC18_13120</name>
</gene>
<dbReference type="STRING" id="1782.AWC18_13120"/>
<organism evidence="3 4">
    <name type="scientific">Mycolicibacter nonchromogenicus</name>
    <name type="common">Mycobacterium nonchromogenicum</name>
    <dbReference type="NCBI Taxonomy" id="1782"/>
    <lineage>
        <taxon>Bacteria</taxon>
        <taxon>Bacillati</taxon>
        <taxon>Actinomycetota</taxon>
        <taxon>Actinomycetes</taxon>
        <taxon>Mycobacteriales</taxon>
        <taxon>Mycobacteriaceae</taxon>
        <taxon>Mycolicibacter</taxon>
    </lineage>
</organism>
<dbReference type="InterPro" id="IPR013228">
    <property type="entry name" value="PE-PPE_C"/>
</dbReference>
<evidence type="ECO:0000313" key="3">
    <source>
        <dbReference type="EMBL" id="ORW19799.1"/>
    </source>
</evidence>
<evidence type="ECO:0000313" key="4">
    <source>
        <dbReference type="Proteomes" id="UP000193108"/>
    </source>
</evidence>
<protein>
    <submittedName>
        <fullName evidence="3">PE family protein</fullName>
    </submittedName>
</protein>
<feature type="domain" description="PE-PPE" evidence="2">
    <location>
        <begin position="100"/>
        <end position="329"/>
    </location>
</feature>
<name>A0A1X1Z8Z0_MYCNO</name>
<proteinExistence type="predicted"/>
<evidence type="ECO:0000256" key="1">
    <source>
        <dbReference type="SAM" id="SignalP"/>
    </source>
</evidence>
<dbReference type="AlphaFoldDB" id="A0A1X1Z8Z0"/>
<evidence type="ECO:0000259" key="2">
    <source>
        <dbReference type="Pfam" id="PF08237"/>
    </source>
</evidence>
<dbReference type="Proteomes" id="UP000193108">
    <property type="component" value="Unassembled WGS sequence"/>
</dbReference>
<feature type="signal peptide" evidence="1">
    <location>
        <begin position="1"/>
        <end position="30"/>
    </location>
</feature>
<keyword evidence="1" id="KW-0732">Signal</keyword>
<dbReference type="Gene3D" id="3.40.50.1820">
    <property type="entry name" value="alpha/beta hydrolase"/>
    <property type="match status" value="1"/>
</dbReference>
<dbReference type="EMBL" id="LQPI01000048">
    <property type="protein sequence ID" value="ORW19799.1"/>
    <property type="molecule type" value="Genomic_DNA"/>
</dbReference>
<sequence>MAFTFRPKKTGRPLHALAVPLAVTSAAALAVSPALQPGPTIGWKTVAAQVKLLDTEAWIMGGSGLPIPPPSYMDAIFARYIDPATPFFDGQPRYPVDAVNPLFTPEGLYPNSGVKSLELDPSIAQGVTILHNTINEQIAEGNNLVILGYSQSSTISTLVMRDLLALAPELQPTADQLSFVLLGAPNNPNGGLFERFDVLTDGSYPTIPSLGITFNGAIPDGTPWDTSVYTLEYDGYADFPKYPINFLADLNAVLGIIYEHTIYPSLTPEQLATAIELPMSEGYDGSTQYFMIPSEILPLLMPLQSIPLIGQPLYDLLEPSMRILVNLGYGSITEGWSAGPANVAAPFELFPTDLDWGEVLTALGAGAQEGWNDFVDDLANLSFPSPADFLGAAADDVTFALPSLSELANAFSSIAASAYATLLPTADILNALLTTAPAYAFEVFAQELAQGDLIDAIGLPIAGVVGLGTLAAGFEFLALNGAVAEITATIQDLFTA</sequence>
<comment type="caution">
    <text evidence="3">The sequence shown here is derived from an EMBL/GenBank/DDBJ whole genome shotgun (WGS) entry which is preliminary data.</text>
</comment>
<dbReference type="SUPFAM" id="SSF53474">
    <property type="entry name" value="alpha/beta-Hydrolases"/>
    <property type="match status" value="1"/>
</dbReference>
<dbReference type="RefSeq" id="WP_085139008.1">
    <property type="nucleotide sequence ID" value="NZ_LQPI01000048.1"/>
</dbReference>